<dbReference type="EMBL" id="CP071091">
    <property type="protein sequence ID" value="QSQ15793.1"/>
    <property type="molecule type" value="Genomic_DNA"/>
</dbReference>
<keyword evidence="4 11" id="KW-0548">Nucleotidyltransferase</keyword>
<evidence type="ECO:0000259" key="10">
    <source>
        <dbReference type="SMART" id="SM00481"/>
    </source>
</evidence>
<dbReference type="Proteomes" id="UP000663090">
    <property type="component" value="Chromosome"/>
</dbReference>
<evidence type="ECO:0000256" key="7">
    <source>
        <dbReference type="ARBA" id="ARBA00022932"/>
    </source>
</evidence>
<dbReference type="Gene3D" id="3.20.20.140">
    <property type="entry name" value="Metal-dependent hydrolases"/>
    <property type="match status" value="1"/>
</dbReference>
<keyword evidence="5" id="KW-0235">DNA replication</keyword>
<name>A0ABX7NBI6_9BACT</name>
<dbReference type="EC" id="2.7.7.7" evidence="1"/>
<sequence>MDYAELVCRSNFSFLRGASHPEELVLTASRLGMSALALTDTDGLYGAVKAHLAAKEHGLRLILGAELTLEDGPPVVVYAADSEGYSNLCALVSRSRMSHPKGESGLPWRALAERSKGLLALLPEPAALERVAPLAEAFPERFHVGLCRTLSAGDSAREARAEALARALVVPLVVHNDVHTHHRRRQPLQDVLSAVRHGTTVDRAGTLLLPNGERTLKGPREMARLFEDRPEALARTVELASRCRASLDDLRYRFPEEDLPPGRSADEHLRTLTYEGLAVRYPSGVPPEVVKQIEHELRLIAALDFAGYFLSLWDIVGFARRRGILCQGRGSAANSAVCYALQITAIDPVRMGLLFERFLSMARKEPPDIDVDFEHERREEVLQYVYEKHGRHRAGMVCEVICYRGRLSLREAGKALGLSLDQVDRLSKVSAAHGFEVTPEVLLEAGLSAFDRRVQRTLSLAAELEGFPRHLSIHVGGFVMTREPLTELVPVENAAMPGRTVIQWEKDDINSIGLLKVDLLALGMLTALSKCFALIREHHGRELSLATIPAEDPKVYDMLCEADTVGVFQIESRAQMNMLPRLKPRTFYDLVVEIALIRPGPIVGKMVHPFLRRRNGEEVVRYPSEAVREILGKTLGVPLFQEQAMKLAMVAAGFSAEEADGLRRVLSHKRAESMLLQYRGRFVEGCLSRGYERAQAEEWFDNFRGFAHYGFPESHSASFALISYASSWLKCHYPAAFTTALLNSQPMGFYAPHTLVADVQRHGVEVRPVDVRVSRWDCTLEDGGKALRLGLRMVKGLGESAGRRVESGRGEEGYADVGSLARRARIPRHELTRLALAGALGPLCGGSRRQALWDIQALGPLDSDDLFFGMSMDGTQVELPSMDVFARVCADYDTVGLSLEKHPLELLRPMLKKQGAVTAEGLKKVTSGRTVTVGGMMICRQRPPTARGMCFVSLEDETGIANLVVPPDVYERCRKELHGALFVVGQGVLERSGKVTNVKVKTVWGLETAASPRAELRTAKTQPRP</sequence>
<dbReference type="InterPro" id="IPR040982">
    <property type="entry name" value="DNA_pol3_finger"/>
</dbReference>
<evidence type="ECO:0000313" key="11">
    <source>
        <dbReference type="EMBL" id="QSQ15793.1"/>
    </source>
</evidence>
<dbReference type="CDD" id="cd04485">
    <property type="entry name" value="DnaE_OBF"/>
    <property type="match status" value="1"/>
</dbReference>
<evidence type="ECO:0000256" key="9">
    <source>
        <dbReference type="ARBA" id="ARBA00049244"/>
    </source>
</evidence>
<keyword evidence="3 11" id="KW-0808">Transferase</keyword>
<organism evidence="11 12">
    <name type="scientific">Myxococcus landrumensis</name>
    <dbReference type="NCBI Taxonomy" id="2813577"/>
    <lineage>
        <taxon>Bacteria</taxon>
        <taxon>Pseudomonadati</taxon>
        <taxon>Myxococcota</taxon>
        <taxon>Myxococcia</taxon>
        <taxon>Myxococcales</taxon>
        <taxon>Cystobacterineae</taxon>
        <taxon>Myxococcaceae</taxon>
        <taxon>Myxococcus</taxon>
    </lineage>
</organism>
<dbReference type="Pfam" id="PF17657">
    <property type="entry name" value="DNA_pol3_finger"/>
    <property type="match status" value="1"/>
</dbReference>
<proteinExistence type="inferred from homology"/>
<keyword evidence="8" id="KW-0234">DNA repair</keyword>
<evidence type="ECO:0000256" key="6">
    <source>
        <dbReference type="ARBA" id="ARBA00022763"/>
    </source>
</evidence>
<dbReference type="InterPro" id="IPR004013">
    <property type="entry name" value="PHP_dom"/>
</dbReference>
<dbReference type="NCBIfam" id="NF004225">
    <property type="entry name" value="PRK05672.1"/>
    <property type="match status" value="1"/>
</dbReference>
<protein>
    <recommendedName>
        <fullName evidence="1">DNA-directed DNA polymerase</fullName>
        <ecNumber evidence="1">2.7.7.7</ecNumber>
    </recommendedName>
</protein>
<feature type="domain" description="Polymerase/histidinol phosphatase N-terminal" evidence="10">
    <location>
        <begin position="4"/>
        <end position="71"/>
    </location>
</feature>
<dbReference type="Pfam" id="PF02811">
    <property type="entry name" value="PHP"/>
    <property type="match status" value="1"/>
</dbReference>
<dbReference type="Pfam" id="PF14579">
    <property type="entry name" value="HHH_6"/>
    <property type="match status" value="1"/>
</dbReference>
<dbReference type="Gene3D" id="1.10.150.870">
    <property type="match status" value="1"/>
</dbReference>
<evidence type="ECO:0000256" key="4">
    <source>
        <dbReference type="ARBA" id="ARBA00022695"/>
    </source>
</evidence>
<dbReference type="HAMAP" id="MF_01902">
    <property type="entry name" value="DNApol_error_prone"/>
    <property type="match status" value="1"/>
</dbReference>
<dbReference type="CDD" id="cd07434">
    <property type="entry name" value="PHP_PolIIIA_DnaE2"/>
    <property type="match status" value="1"/>
</dbReference>
<accession>A0ABX7NBI6</accession>
<evidence type="ECO:0000313" key="12">
    <source>
        <dbReference type="Proteomes" id="UP000663090"/>
    </source>
</evidence>
<keyword evidence="2" id="KW-0963">Cytoplasm</keyword>
<evidence type="ECO:0000256" key="2">
    <source>
        <dbReference type="ARBA" id="ARBA00022490"/>
    </source>
</evidence>
<dbReference type="InterPro" id="IPR029460">
    <property type="entry name" value="DNAPol_HHH"/>
</dbReference>
<evidence type="ECO:0000256" key="1">
    <source>
        <dbReference type="ARBA" id="ARBA00012417"/>
    </source>
</evidence>
<dbReference type="InterPro" id="IPR023073">
    <property type="entry name" value="DnaE2"/>
</dbReference>
<keyword evidence="6" id="KW-0227">DNA damage</keyword>
<dbReference type="Pfam" id="PF07733">
    <property type="entry name" value="DNA_pol3_alpha"/>
    <property type="match status" value="1"/>
</dbReference>
<dbReference type="InterPro" id="IPR003141">
    <property type="entry name" value="Pol/His_phosphatase_N"/>
</dbReference>
<comment type="catalytic activity">
    <reaction evidence="9">
        <text>DNA(n) + a 2'-deoxyribonucleoside 5'-triphosphate = DNA(n+1) + diphosphate</text>
        <dbReference type="Rhea" id="RHEA:22508"/>
        <dbReference type="Rhea" id="RHEA-COMP:17339"/>
        <dbReference type="Rhea" id="RHEA-COMP:17340"/>
        <dbReference type="ChEBI" id="CHEBI:33019"/>
        <dbReference type="ChEBI" id="CHEBI:61560"/>
        <dbReference type="ChEBI" id="CHEBI:173112"/>
        <dbReference type="EC" id="2.7.7.7"/>
    </reaction>
</comment>
<gene>
    <name evidence="11" type="ORF">JY572_06970</name>
</gene>
<evidence type="ECO:0000256" key="8">
    <source>
        <dbReference type="ARBA" id="ARBA00023204"/>
    </source>
</evidence>
<dbReference type="InterPro" id="IPR004805">
    <property type="entry name" value="DnaE2/DnaE/PolC"/>
</dbReference>
<dbReference type="InterPro" id="IPR011708">
    <property type="entry name" value="DNA_pol3_alpha_NTPase_dom"/>
</dbReference>
<dbReference type="PANTHER" id="PTHR32294:SF4">
    <property type="entry name" value="ERROR-PRONE DNA POLYMERASE"/>
    <property type="match status" value="1"/>
</dbReference>
<dbReference type="PANTHER" id="PTHR32294">
    <property type="entry name" value="DNA POLYMERASE III SUBUNIT ALPHA"/>
    <property type="match status" value="1"/>
</dbReference>
<keyword evidence="12" id="KW-1185">Reference proteome</keyword>
<evidence type="ECO:0000256" key="5">
    <source>
        <dbReference type="ARBA" id="ARBA00022705"/>
    </source>
</evidence>
<keyword evidence="7" id="KW-0239">DNA-directed DNA polymerase</keyword>
<dbReference type="NCBIfam" id="TIGR00594">
    <property type="entry name" value="polc"/>
    <property type="match status" value="1"/>
</dbReference>
<reference evidence="11 12" key="1">
    <citation type="submission" date="2021-02" db="EMBL/GenBank/DDBJ databases">
        <title>De Novo genome assembly of isolated myxobacteria.</title>
        <authorList>
            <person name="Stevens D.C."/>
        </authorList>
    </citation>
    <scope>NUCLEOTIDE SEQUENCE [LARGE SCALE GENOMIC DNA]</scope>
    <source>
        <strain evidence="11 12">SCHIC003</strain>
    </source>
</reference>
<evidence type="ECO:0000256" key="3">
    <source>
        <dbReference type="ARBA" id="ARBA00022679"/>
    </source>
</evidence>
<dbReference type="GO" id="GO:0003887">
    <property type="term" value="F:DNA-directed DNA polymerase activity"/>
    <property type="evidence" value="ECO:0007669"/>
    <property type="project" value="UniProtKB-EC"/>
</dbReference>
<dbReference type="SUPFAM" id="SSF89550">
    <property type="entry name" value="PHP domain-like"/>
    <property type="match status" value="1"/>
</dbReference>
<dbReference type="InterPro" id="IPR016195">
    <property type="entry name" value="Pol/histidinol_Pase-like"/>
</dbReference>
<dbReference type="SMART" id="SM00481">
    <property type="entry name" value="POLIIIAc"/>
    <property type="match status" value="1"/>
</dbReference>
<dbReference type="RefSeq" id="WP_206717484.1">
    <property type="nucleotide sequence ID" value="NZ_CP071091.1"/>
</dbReference>